<comment type="similarity">
    <text evidence="1">Belongs to the UDP-glycosyltransferase family.</text>
</comment>
<protein>
    <recommendedName>
        <fullName evidence="2">Glycosyltransferase N-terminal domain-containing protein</fullName>
    </recommendedName>
</protein>
<evidence type="ECO:0000256" key="1">
    <source>
        <dbReference type="ARBA" id="ARBA00009995"/>
    </source>
</evidence>
<accession>A0ABC8RAE2</accession>
<feature type="domain" description="Glycosyltransferase N-terminal" evidence="2">
    <location>
        <begin position="18"/>
        <end position="198"/>
    </location>
</feature>
<dbReference type="AlphaFoldDB" id="A0ABC8RAE2"/>
<evidence type="ECO:0000313" key="4">
    <source>
        <dbReference type="Proteomes" id="UP001642360"/>
    </source>
</evidence>
<evidence type="ECO:0000313" key="3">
    <source>
        <dbReference type="EMBL" id="CAK9139914.1"/>
    </source>
</evidence>
<dbReference type="PANTHER" id="PTHR48044:SF48">
    <property type="entry name" value="GLYCOSYLTRANSFERASE"/>
    <property type="match status" value="1"/>
</dbReference>
<dbReference type="SUPFAM" id="SSF53756">
    <property type="entry name" value="UDP-Glycosyltransferase/glycogen phosphorylase"/>
    <property type="match status" value="1"/>
</dbReference>
<comment type="caution">
    <text evidence="3">The sequence shown here is derived from an EMBL/GenBank/DDBJ whole genome shotgun (WGS) entry which is preliminary data.</text>
</comment>
<dbReference type="EMBL" id="CAUOFW020001001">
    <property type="protein sequence ID" value="CAK9139914.1"/>
    <property type="molecule type" value="Genomic_DNA"/>
</dbReference>
<sequence>MASHQDDQGHKNGLKQARVVVIMVPFPAQGHLNQLLQLSCLIASYGLPVHYVGSATHNRQAKLRANGLDPLHIDRISFHDFPTPAFPSPPPNPNSSNKFPVHLHPSWEASQQLRQPVAALLKEISSTSQRIIIIHDILMASIVQDAASIPNAESYVFTCISAFTQFFTVWEAMGKPFQVEAEPEELPSLEGCFTSDFKTS</sequence>
<dbReference type="Proteomes" id="UP001642360">
    <property type="component" value="Unassembled WGS sequence"/>
</dbReference>
<dbReference type="Pfam" id="PF26168">
    <property type="entry name" value="Glyco_transf_N"/>
    <property type="match status" value="1"/>
</dbReference>
<organism evidence="3 4">
    <name type="scientific">Ilex paraguariensis</name>
    <name type="common">yerba mate</name>
    <dbReference type="NCBI Taxonomy" id="185542"/>
    <lineage>
        <taxon>Eukaryota</taxon>
        <taxon>Viridiplantae</taxon>
        <taxon>Streptophyta</taxon>
        <taxon>Embryophyta</taxon>
        <taxon>Tracheophyta</taxon>
        <taxon>Spermatophyta</taxon>
        <taxon>Magnoliopsida</taxon>
        <taxon>eudicotyledons</taxon>
        <taxon>Gunneridae</taxon>
        <taxon>Pentapetalae</taxon>
        <taxon>asterids</taxon>
        <taxon>campanulids</taxon>
        <taxon>Aquifoliales</taxon>
        <taxon>Aquifoliaceae</taxon>
        <taxon>Ilex</taxon>
    </lineage>
</organism>
<dbReference type="Gene3D" id="3.40.50.2000">
    <property type="entry name" value="Glycogen Phosphorylase B"/>
    <property type="match status" value="1"/>
</dbReference>
<dbReference type="InterPro" id="IPR058980">
    <property type="entry name" value="Glyco_transf_N"/>
</dbReference>
<dbReference type="PANTHER" id="PTHR48044">
    <property type="entry name" value="GLYCOSYLTRANSFERASE"/>
    <property type="match status" value="1"/>
</dbReference>
<evidence type="ECO:0000259" key="2">
    <source>
        <dbReference type="Pfam" id="PF26168"/>
    </source>
</evidence>
<name>A0ABC8RAE2_9AQUA</name>
<dbReference type="FunFam" id="3.40.50.2000:FF:000238">
    <property type="entry name" value="Glycosyltransferase"/>
    <property type="match status" value="1"/>
</dbReference>
<keyword evidence="4" id="KW-1185">Reference proteome</keyword>
<dbReference type="GO" id="GO:0008194">
    <property type="term" value="F:UDP-glycosyltransferase activity"/>
    <property type="evidence" value="ECO:0007669"/>
    <property type="project" value="UniProtKB-ARBA"/>
</dbReference>
<reference evidence="3 4" key="1">
    <citation type="submission" date="2024-02" db="EMBL/GenBank/DDBJ databases">
        <authorList>
            <person name="Vignale AGUSTIN F."/>
            <person name="Sosa J E."/>
            <person name="Modenutti C."/>
        </authorList>
    </citation>
    <scope>NUCLEOTIDE SEQUENCE [LARGE SCALE GENOMIC DNA]</scope>
</reference>
<proteinExistence type="inferred from homology"/>
<gene>
    <name evidence="3" type="ORF">ILEXP_LOCUS7332</name>
</gene>